<feature type="region of interest" description="Disordered" evidence="1">
    <location>
        <begin position="69"/>
        <end position="91"/>
    </location>
</feature>
<sequence>MTPERADFEPDPAPPPFGRGGNSSASKEARDPDSDIDSPGESEFHFLGGGVDLRKGVRFFLAMGYSPTSETRANAGVEGEGFSAKPTFQML</sequence>
<evidence type="ECO:0000256" key="1">
    <source>
        <dbReference type="SAM" id="MobiDB-lite"/>
    </source>
</evidence>
<reference evidence="2 3" key="1">
    <citation type="journal article" date="2020" name="BMC Genomics">
        <title>Intraspecific diversification of the crop wild relative Brassica cretica Lam. using demographic model selection.</title>
        <authorList>
            <person name="Kioukis A."/>
            <person name="Michalopoulou V.A."/>
            <person name="Briers L."/>
            <person name="Pirintsos S."/>
            <person name="Studholme D.J."/>
            <person name="Pavlidis P."/>
            <person name="Sarris P.F."/>
        </authorList>
    </citation>
    <scope>NUCLEOTIDE SEQUENCE [LARGE SCALE GENOMIC DNA]</scope>
    <source>
        <strain evidence="3">cv. PFS-1207/04</strain>
    </source>
</reference>
<dbReference type="EMBL" id="QGKV02000759">
    <property type="protein sequence ID" value="KAF3569235.1"/>
    <property type="molecule type" value="Genomic_DNA"/>
</dbReference>
<organism evidence="2 3">
    <name type="scientific">Brassica cretica</name>
    <name type="common">Mustard</name>
    <dbReference type="NCBI Taxonomy" id="69181"/>
    <lineage>
        <taxon>Eukaryota</taxon>
        <taxon>Viridiplantae</taxon>
        <taxon>Streptophyta</taxon>
        <taxon>Embryophyta</taxon>
        <taxon>Tracheophyta</taxon>
        <taxon>Spermatophyta</taxon>
        <taxon>Magnoliopsida</taxon>
        <taxon>eudicotyledons</taxon>
        <taxon>Gunneridae</taxon>
        <taxon>Pentapetalae</taxon>
        <taxon>rosids</taxon>
        <taxon>malvids</taxon>
        <taxon>Brassicales</taxon>
        <taxon>Brassicaceae</taxon>
        <taxon>Brassiceae</taxon>
        <taxon>Brassica</taxon>
    </lineage>
</organism>
<evidence type="ECO:0000313" key="2">
    <source>
        <dbReference type="EMBL" id="KAF3569235.1"/>
    </source>
</evidence>
<comment type="caution">
    <text evidence="2">The sequence shown here is derived from an EMBL/GenBank/DDBJ whole genome shotgun (WGS) entry which is preliminary data.</text>
</comment>
<keyword evidence="3" id="KW-1185">Reference proteome</keyword>
<protein>
    <submittedName>
        <fullName evidence="2">Uncharacterized protein</fullName>
    </submittedName>
</protein>
<feature type="region of interest" description="Disordered" evidence="1">
    <location>
        <begin position="1"/>
        <end position="43"/>
    </location>
</feature>
<evidence type="ECO:0000313" key="3">
    <source>
        <dbReference type="Proteomes" id="UP000266723"/>
    </source>
</evidence>
<accession>A0ABQ7DDQ7</accession>
<name>A0ABQ7DDQ7_BRACR</name>
<dbReference type="Proteomes" id="UP000266723">
    <property type="component" value="Unassembled WGS sequence"/>
</dbReference>
<gene>
    <name evidence="2" type="ORF">DY000_02019234</name>
</gene>
<proteinExistence type="predicted"/>